<dbReference type="GO" id="GO:0046872">
    <property type="term" value="F:metal ion binding"/>
    <property type="evidence" value="ECO:0007669"/>
    <property type="project" value="UniProtKB-KW"/>
</dbReference>
<keyword evidence="11" id="KW-0614">Plasmid</keyword>
<evidence type="ECO:0000256" key="4">
    <source>
        <dbReference type="ARBA" id="ARBA00022695"/>
    </source>
</evidence>
<gene>
    <name evidence="11" type="ORF">MOC_1p0002</name>
</gene>
<dbReference type="SUPFAM" id="SSF81301">
    <property type="entry name" value="Nucleotidyltransferase"/>
    <property type="match status" value="1"/>
</dbReference>
<sequence>MQILQIHDFLPAKPIVVDPRAVLPILGQRAIRANWEVAGVARHGEGLIVTGDDAVDRLEALSRSAVRIPGGLLVELIDQTAQVIWGEFTAFEEGKEAPWLILRAIDSTWCEVETDEESVLDQVRRTFADVRAGLLAAVISTLRSRRADLEGRGVVSASVFGSTARGEERPDSDIDIVVDISPDVRILLTGFAVLQADLQEMLGRRVDLVEWRNLEPRLLPWVRRDAVRIF</sequence>
<dbReference type="PANTHER" id="PTHR33571:SF12">
    <property type="entry name" value="BSL3053 PROTEIN"/>
    <property type="match status" value="1"/>
</dbReference>
<keyword evidence="3 11" id="KW-0808">Transferase</keyword>
<organism evidence="11">
    <name type="scientific">Methylobacterium oryzae CBMB20</name>
    <dbReference type="NCBI Taxonomy" id="693986"/>
    <lineage>
        <taxon>Bacteria</taxon>
        <taxon>Pseudomonadati</taxon>
        <taxon>Pseudomonadota</taxon>
        <taxon>Alphaproteobacteria</taxon>
        <taxon>Hyphomicrobiales</taxon>
        <taxon>Methylobacteriaceae</taxon>
        <taxon>Methylobacterium</taxon>
    </lineage>
</organism>
<dbReference type="InterPro" id="IPR043519">
    <property type="entry name" value="NT_sf"/>
</dbReference>
<dbReference type="GO" id="GO:0005524">
    <property type="term" value="F:ATP binding"/>
    <property type="evidence" value="ECO:0007669"/>
    <property type="project" value="UniProtKB-KW"/>
</dbReference>
<reference evidence="11" key="1">
    <citation type="journal article" date="2014" name="PLoS ONE">
        <title>Genome Information of Methylobacterium oryzae, a Plant-Probiotic Methylotroph in the Phyllosphere.</title>
        <authorList>
            <person name="Kwak M.J."/>
            <person name="Jeong H."/>
            <person name="Madhaiyan M."/>
            <person name="Lee Y."/>
            <person name="Sa T.M."/>
            <person name="Oh T.K."/>
            <person name="Kim J.F."/>
        </authorList>
    </citation>
    <scope>NUCLEOTIDE SEQUENCE</scope>
    <source>
        <strain evidence="11">CBMB20</strain>
        <plasmid evidence="11">pMOC1</plasmid>
    </source>
</reference>
<protein>
    <submittedName>
        <fullName evidence="11">Putative nucleotidyltransferase</fullName>
    </submittedName>
</protein>
<accession>A0A088B284</accession>
<evidence type="ECO:0000256" key="5">
    <source>
        <dbReference type="ARBA" id="ARBA00022723"/>
    </source>
</evidence>
<keyword evidence="5" id="KW-0479">Metal-binding</keyword>
<evidence type="ECO:0000256" key="3">
    <source>
        <dbReference type="ARBA" id="ARBA00022679"/>
    </source>
</evidence>
<evidence type="ECO:0000256" key="1">
    <source>
        <dbReference type="ARBA" id="ARBA00001946"/>
    </source>
</evidence>
<dbReference type="CDD" id="cd05403">
    <property type="entry name" value="NT_KNTase_like"/>
    <property type="match status" value="1"/>
</dbReference>
<dbReference type="RefSeq" id="WP_172685343.1">
    <property type="nucleotide sequence ID" value="NZ_JX627580.1"/>
</dbReference>
<evidence type="ECO:0000313" key="11">
    <source>
        <dbReference type="EMBL" id="AGO88240.1"/>
    </source>
</evidence>
<name>A0A088B284_9HYPH</name>
<keyword evidence="2" id="KW-1277">Toxin-antitoxin system</keyword>
<evidence type="ECO:0000259" key="10">
    <source>
        <dbReference type="Pfam" id="PF01909"/>
    </source>
</evidence>
<evidence type="ECO:0000256" key="8">
    <source>
        <dbReference type="ARBA" id="ARBA00022842"/>
    </source>
</evidence>
<keyword evidence="6" id="KW-0547">Nucleotide-binding</keyword>
<geneLocation type="plasmid" evidence="11">
    <name>pMOC1</name>
</geneLocation>
<proteinExistence type="inferred from homology"/>
<comment type="similarity">
    <text evidence="9">Belongs to the MntA antitoxin family.</text>
</comment>
<dbReference type="Gene3D" id="3.30.460.10">
    <property type="entry name" value="Beta Polymerase, domain 2"/>
    <property type="match status" value="1"/>
</dbReference>
<dbReference type="EMBL" id="JX627580">
    <property type="protein sequence ID" value="AGO88240.1"/>
    <property type="molecule type" value="Genomic_DNA"/>
</dbReference>
<dbReference type="Pfam" id="PF01909">
    <property type="entry name" value="NTP_transf_2"/>
    <property type="match status" value="1"/>
</dbReference>
<feature type="domain" description="Polymerase nucleotidyl transferase" evidence="10">
    <location>
        <begin position="142"/>
        <end position="216"/>
    </location>
</feature>
<evidence type="ECO:0000256" key="9">
    <source>
        <dbReference type="ARBA" id="ARBA00038276"/>
    </source>
</evidence>
<dbReference type="AlphaFoldDB" id="A0A088B284"/>
<evidence type="ECO:0000256" key="6">
    <source>
        <dbReference type="ARBA" id="ARBA00022741"/>
    </source>
</evidence>
<evidence type="ECO:0000256" key="2">
    <source>
        <dbReference type="ARBA" id="ARBA00022649"/>
    </source>
</evidence>
<dbReference type="InterPro" id="IPR052038">
    <property type="entry name" value="Type-VII_TA_antitoxin"/>
</dbReference>
<keyword evidence="8" id="KW-0460">Magnesium</keyword>
<dbReference type="GO" id="GO:0016779">
    <property type="term" value="F:nucleotidyltransferase activity"/>
    <property type="evidence" value="ECO:0007669"/>
    <property type="project" value="UniProtKB-KW"/>
</dbReference>
<dbReference type="InterPro" id="IPR002934">
    <property type="entry name" value="Polymerase_NTP_transf_dom"/>
</dbReference>
<evidence type="ECO:0000256" key="7">
    <source>
        <dbReference type="ARBA" id="ARBA00022840"/>
    </source>
</evidence>
<comment type="cofactor">
    <cofactor evidence="1">
        <name>Mg(2+)</name>
        <dbReference type="ChEBI" id="CHEBI:18420"/>
    </cofactor>
</comment>
<keyword evidence="7" id="KW-0067">ATP-binding</keyword>
<keyword evidence="4" id="KW-0548">Nucleotidyltransferase</keyword>
<dbReference type="PANTHER" id="PTHR33571">
    <property type="entry name" value="SSL8005 PROTEIN"/>
    <property type="match status" value="1"/>
</dbReference>